<evidence type="ECO:0000313" key="3">
    <source>
        <dbReference type="Proteomes" id="UP001152622"/>
    </source>
</evidence>
<keyword evidence="3" id="KW-1185">Reference proteome</keyword>
<dbReference type="AlphaFoldDB" id="A0A9Q1JFK2"/>
<protein>
    <submittedName>
        <fullName evidence="2">Uncharacterized protein</fullName>
    </submittedName>
</protein>
<evidence type="ECO:0000256" key="1">
    <source>
        <dbReference type="SAM" id="MobiDB-lite"/>
    </source>
</evidence>
<evidence type="ECO:0000313" key="2">
    <source>
        <dbReference type="EMBL" id="KAJ8382152.1"/>
    </source>
</evidence>
<organism evidence="2 3">
    <name type="scientific">Synaphobranchus kaupii</name>
    <name type="common">Kaup's arrowtooth eel</name>
    <dbReference type="NCBI Taxonomy" id="118154"/>
    <lineage>
        <taxon>Eukaryota</taxon>
        <taxon>Metazoa</taxon>
        <taxon>Chordata</taxon>
        <taxon>Craniata</taxon>
        <taxon>Vertebrata</taxon>
        <taxon>Euteleostomi</taxon>
        <taxon>Actinopterygii</taxon>
        <taxon>Neopterygii</taxon>
        <taxon>Teleostei</taxon>
        <taxon>Anguilliformes</taxon>
        <taxon>Synaphobranchidae</taxon>
        <taxon>Synaphobranchus</taxon>
    </lineage>
</organism>
<sequence length="67" mass="7188">MDNSIAPAETAHSVPVCSTAPESDLREQVISESGVLSEQAEQVGVERVLVTVLVQPSRLCRGDLHMD</sequence>
<accession>A0A9Q1JFK2</accession>
<reference evidence="2" key="1">
    <citation type="journal article" date="2023" name="Science">
        <title>Genome structures resolve the early diversification of teleost fishes.</title>
        <authorList>
            <person name="Parey E."/>
            <person name="Louis A."/>
            <person name="Montfort J."/>
            <person name="Bouchez O."/>
            <person name="Roques C."/>
            <person name="Iampietro C."/>
            <person name="Lluch J."/>
            <person name="Castinel A."/>
            <person name="Donnadieu C."/>
            <person name="Desvignes T."/>
            <person name="Floi Bucao C."/>
            <person name="Jouanno E."/>
            <person name="Wen M."/>
            <person name="Mejri S."/>
            <person name="Dirks R."/>
            <person name="Jansen H."/>
            <person name="Henkel C."/>
            <person name="Chen W.J."/>
            <person name="Zahm M."/>
            <person name="Cabau C."/>
            <person name="Klopp C."/>
            <person name="Thompson A.W."/>
            <person name="Robinson-Rechavi M."/>
            <person name="Braasch I."/>
            <person name="Lecointre G."/>
            <person name="Bobe J."/>
            <person name="Postlethwait J.H."/>
            <person name="Berthelot C."/>
            <person name="Roest Crollius H."/>
            <person name="Guiguen Y."/>
        </authorList>
    </citation>
    <scope>NUCLEOTIDE SEQUENCE</scope>
    <source>
        <strain evidence="2">WJC10195</strain>
    </source>
</reference>
<comment type="caution">
    <text evidence="2">The sequence shown here is derived from an EMBL/GenBank/DDBJ whole genome shotgun (WGS) entry which is preliminary data.</text>
</comment>
<proteinExistence type="predicted"/>
<dbReference type="EMBL" id="JAINUF010000001">
    <property type="protein sequence ID" value="KAJ8382152.1"/>
    <property type="molecule type" value="Genomic_DNA"/>
</dbReference>
<feature type="region of interest" description="Disordered" evidence="1">
    <location>
        <begin position="1"/>
        <end position="22"/>
    </location>
</feature>
<gene>
    <name evidence="2" type="ORF">SKAU_G00029300</name>
</gene>
<name>A0A9Q1JFK2_SYNKA</name>
<dbReference type="Proteomes" id="UP001152622">
    <property type="component" value="Chromosome 1"/>
</dbReference>